<organism evidence="1 2">
    <name type="scientific">Caerostris extrusa</name>
    <name type="common">Bark spider</name>
    <name type="synonym">Caerostris bankana</name>
    <dbReference type="NCBI Taxonomy" id="172846"/>
    <lineage>
        <taxon>Eukaryota</taxon>
        <taxon>Metazoa</taxon>
        <taxon>Ecdysozoa</taxon>
        <taxon>Arthropoda</taxon>
        <taxon>Chelicerata</taxon>
        <taxon>Arachnida</taxon>
        <taxon>Araneae</taxon>
        <taxon>Araneomorphae</taxon>
        <taxon>Entelegynae</taxon>
        <taxon>Araneoidea</taxon>
        <taxon>Araneidae</taxon>
        <taxon>Caerostris</taxon>
    </lineage>
</organism>
<sequence>MESHRFLEGLLSDIQNTTSECEYSLHSSLVTNSKAYAPEILYFTYTFHWNRDINISNYPFPSSLLLPHSSNPPKSEMNHPTSRPMQIRKHHGNRVERKVLNSPISPNPALVRKTMEFLSVFLENVLLSSDIQKTTSE</sequence>
<proteinExistence type="predicted"/>
<accession>A0AAV4SJM9</accession>
<keyword evidence="2" id="KW-1185">Reference proteome</keyword>
<reference evidence="1 2" key="1">
    <citation type="submission" date="2021-06" db="EMBL/GenBank/DDBJ databases">
        <title>Caerostris extrusa draft genome.</title>
        <authorList>
            <person name="Kono N."/>
            <person name="Arakawa K."/>
        </authorList>
    </citation>
    <scope>NUCLEOTIDE SEQUENCE [LARGE SCALE GENOMIC DNA]</scope>
</reference>
<gene>
    <name evidence="1" type="ORF">CEXT_61041</name>
</gene>
<evidence type="ECO:0000313" key="1">
    <source>
        <dbReference type="EMBL" id="GIY33041.1"/>
    </source>
</evidence>
<comment type="caution">
    <text evidence="1">The sequence shown here is derived from an EMBL/GenBank/DDBJ whole genome shotgun (WGS) entry which is preliminary data.</text>
</comment>
<dbReference type="AlphaFoldDB" id="A0AAV4SJM9"/>
<evidence type="ECO:0000313" key="2">
    <source>
        <dbReference type="Proteomes" id="UP001054945"/>
    </source>
</evidence>
<name>A0AAV4SJM9_CAEEX</name>
<protein>
    <submittedName>
        <fullName evidence="1">Uncharacterized protein</fullName>
    </submittedName>
</protein>
<dbReference type="EMBL" id="BPLR01009586">
    <property type="protein sequence ID" value="GIY33041.1"/>
    <property type="molecule type" value="Genomic_DNA"/>
</dbReference>
<dbReference type="Proteomes" id="UP001054945">
    <property type="component" value="Unassembled WGS sequence"/>
</dbReference>